<dbReference type="PROSITE" id="PS51186">
    <property type="entry name" value="GNAT"/>
    <property type="match status" value="1"/>
</dbReference>
<dbReference type="PANTHER" id="PTHR46067:SF27">
    <property type="entry name" value="ACYL-COA N-ACYLTRANSFERASES (NAT) SUPERFAMILY PROTEIN"/>
    <property type="match status" value="1"/>
</dbReference>
<organism evidence="3 4">
    <name type="scientific">Pseudoponticoccus marisrubri</name>
    <dbReference type="NCBI Taxonomy" id="1685382"/>
    <lineage>
        <taxon>Bacteria</taxon>
        <taxon>Pseudomonadati</taxon>
        <taxon>Pseudomonadota</taxon>
        <taxon>Alphaproteobacteria</taxon>
        <taxon>Rhodobacterales</taxon>
        <taxon>Roseobacteraceae</taxon>
        <taxon>Pseudoponticoccus</taxon>
    </lineage>
</organism>
<proteinExistence type="predicted"/>
<dbReference type="PANTHER" id="PTHR46067">
    <property type="entry name" value="ACYL-COA N-ACYLTRANSFERASES (NAT) SUPERFAMILY PROTEIN"/>
    <property type="match status" value="1"/>
</dbReference>
<dbReference type="Gene3D" id="3.40.630.30">
    <property type="match status" value="1"/>
</dbReference>
<gene>
    <name evidence="3" type="ORF">AVJ23_16645</name>
</gene>
<dbReference type="Proteomes" id="UP000054396">
    <property type="component" value="Unassembled WGS sequence"/>
</dbReference>
<dbReference type="RefSeq" id="WP_058863350.1">
    <property type="nucleotide sequence ID" value="NZ_LPXO01000012.1"/>
</dbReference>
<feature type="compositionally biased region" description="Basic and acidic residues" evidence="1">
    <location>
        <begin position="1"/>
        <end position="12"/>
    </location>
</feature>
<dbReference type="STRING" id="1685382.AVJ23_16645"/>
<keyword evidence="4" id="KW-1185">Reference proteome</keyword>
<feature type="region of interest" description="Disordered" evidence="1">
    <location>
        <begin position="1"/>
        <end position="23"/>
    </location>
</feature>
<evidence type="ECO:0000313" key="4">
    <source>
        <dbReference type="Proteomes" id="UP000054396"/>
    </source>
</evidence>
<protein>
    <recommendedName>
        <fullName evidence="2">N-acetyltransferase domain-containing protein</fullName>
    </recommendedName>
</protein>
<sequence>MSTSNLEEHETGPPRPAGQNRSNGTLTRAELAQARQAGLSLAYDAAQDGWVRLDVIDDIDPPESAGAADITLRPWRAEDVFTYVALLDDNAVWETLPEDYPAPLTGDMARALIELSNDSPHHLVRAIVMDGAPVGQVRLQYDADPGDSATAEISYWLGRAYWGRGIASATVARFAESSLARHPGITRLIARVKSGNIASARVLEKAGFRLQGTDPKDADWQVYHRSR</sequence>
<dbReference type="EMBL" id="LPXO01000012">
    <property type="protein sequence ID" value="KUF09515.1"/>
    <property type="molecule type" value="Genomic_DNA"/>
</dbReference>
<evidence type="ECO:0000256" key="1">
    <source>
        <dbReference type="SAM" id="MobiDB-lite"/>
    </source>
</evidence>
<reference evidence="3 4" key="1">
    <citation type="submission" date="2015-12" db="EMBL/GenBank/DDBJ databases">
        <authorList>
            <person name="Shamseldin A."/>
            <person name="Moawad H."/>
            <person name="Abd El-Rahim W.M."/>
            <person name="Sadowsky M.J."/>
        </authorList>
    </citation>
    <scope>NUCLEOTIDE SEQUENCE [LARGE SCALE GENOMIC DNA]</scope>
    <source>
        <strain evidence="3 4">SJ5A-1</strain>
    </source>
</reference>
<dbReference type="SUPFAM" id="SSF55729">
    <property type="entry name" value="Acyl-CoA N-acyltransferases (Nat)"/>
    <property type="match status" value="1"/>
</dbReference>
<evidence type="ECO:0000259" key="2">
    <source>
        <dbReference type="PROSITE" id="PS51186"/>
    </source>
</evidence>
<feature type="domain" description="N-acetyltransferase" evidence="2">
    <location>
        <begin position="70"/>
        <end position="227"/>
    </location>
</feature>
<name>A0A0W7WFS8_9RHOB</name>
<dbReference type="AlphaFoldDB" id="A0A0W7WFS8"/>
<evidence type="ECO:0000313" key="3">
    <source>
        <dbReference type="EMBL" id="KUF09515.1"/>
    </source>
</evidence>
<dbReference type="OrthoDB" id="9804153at2"/>
<comment type="caution">
    <text evidence="3">The sequence shown here is derived from an EMBL/GenBank/DDBJ whole genome shotgun (WGS) entry which is preliminary data.</text>
</comment>
<accession>A0A0W7WFS8</accession>
<dbReference type="InterPro" id="IPR016181">
    <property type="entry name" value="Acyl_CoA_acyltransferase"/>
</dbReference>
<dbReference type="GO" id="GO:0016747">
    <property type="term" value="F:acyltransferase activity, transferring groups other than amino-acyl groups"/>
    <property type="evidence" value="ECO:0007669"/>
    <property type="project" value="InterPro"/>
</dbReference>
<dbReference type="InterPro" id="IPR000182">
    <property type="entry name" value="GNAT_dom"/>
</dbReference>
<dbReference type="Pfam" id="PF13302">
    <property type="entry name" value="Acetyltransf_3"/>
    <property type="match status" value="1"/>
</dbReference>